<reference evidence="3" key="1">
    <citation type="submission" date="2017-02" db="UniProtKB">
        <authorList>
            <consortium name="WormBaseParasite"/>
        </authorList>
    </citation>
    <scope>IDENTIFICATION</scope>
</reference>
<proteinExistence type="predicted"/>
<reference evidence="1 2" key="2">
    <citation type="submission" date="2018-11" db="EMBL/GenBank/DDBJ databases">
        <authorList>
            <consortium name="Pathogen Informatics"/>
        </authorList>
    </citation>
    <scope>NUCLEOTIDE SEQUENCE [LARGE SCALE GENOMIC DNA]</scope>
</reference>
<keyword evidence="2" id="KW-1185">Reference proteome</keyword>
<evidence type="ECO:0000313" key="1">
    <source>
        <dbReference type="EMBL" id="VDM98013.1"/>
    </source>
</evidence>
<evidence type="ECO:0000313" key="2">
    <source>
        <dbReference type="Proteomes" id="UP000276776"/>
    </source>
</evidence>
<gene>
    <name evidence="1" type="ORF">TCLT_LOCUS2196</name>
</gene>
<accession>A0A0N5CPP6</accession>
<evidence type="ECO:0000313" key="3">
    <source>
        <dbReference type="WBParaSite" id="TCLT_0000219501-mRNA-1"/>
    </source>
</evidence>
<protein>
    <submittedName>
        <fullName evidence="3">NAM-associated domain-containing protein</fullName>
    </submittedName>
</protein>
<name>A0A0N5CPP6_THECL</name>
<dbReference type="Proteomes" id="UP000276776">
    <property type="component" value="Unassembled WGS sequence"/>
</dbReference>
<organism evidence="3">
    <name type="scientific">Thelazia callipaeda</name>
    <name type="common">Oriental eyeworm</name>
    <name type="synonym">Parasitic nematode</name>
    <dbReference type="NCBI Taxonomy" id="103827"/>
    <lineage>
        <taxon>Eukaryota</taxon>
        <taxon>Metazoa</taxon>
        <taxon>Ecdysozoa</taxon>
        <taxon>Nematoda</taxon>
        <taxon>Chromadorea</taxon>
        <taxon>Rhabditida</taxon>
        <taxon>Spirurina</taxon>
        <taxon>Spiruromorpha</taxon>
        <taxon>Thelazioidea</taxon>
        <taxon>Thelaziidae</taxon>
        <taxon>Thelazia</taxon>
    </lineage>
</organism>
<dbReference type="WBParaSite" id="TCLT_0000219501-mRNA-1">
    <property type="protein sequence ID" value="TCLT_0000219501-mRNA-1"/>
    <property type="gene ID" value="TCLT_0000219501"/>
</dbReference>
<dbReference type="EMBL" id="UYYF01000398">
    <property type="protein sequence ID" value="VDM98013.1"/>
    <property type="molecule type" value="Genomic_DNA"/>
</dbReference>
<dbReference type="AlphaFoldDB" id="A0A0N5CPP6"/>
<sequence length="86" mass="10096">MQNCVGESCRAAELTASRSDQKAVEDDRKQKKKRLELKLKINKEQMRYLKLQEGHKKTLDQCIGTSRTECRETIQRKAQESRKEDL</sequence>